<dbReference type="GO" id="GO:0005975">
    <property type="term" value="P:carbohydrate metabolic process"/>
    <property type="evidence" value="ECO:0007669"/>
    <property type="project" value="InterPro"/>
</dbReference>
<evidence type="ECO:0000256" key="1">
    <source>
        <dbReference type="ARBA" id="ARBA00000548"/>
    </source>
</evidence>
<dbReference type="RefSeq" id="XP_034105383.1">
    <property type="nucleotide sequence ID" value="XM_034249492.2"/>
</dbReference>
<dbReference type="CDD" id="cd11317">
    <property type="entry name" value="AmyAc_bac_euk_AmyA"/>
    <property type="match status" value="1"/>
</dbReference>
<dbReference type="SUPFAM" id="SSF51445">
    <property type="entry name" value="(Trans)glycosidases"/>
    <property type="match status" value="1"/>
</dbReference>
<comment type="similarity">
    <text evidence="5 19">Belongs to the glycosyl hydrolase 13 family.</text>
</comment>
<comment type="catalytic activity">
    <reaction evidence="1">
        <text>Endohydrolysis of (1-&gt;4)-alpha-D-glucosidic linkages in polysaccharides containing three or more (1-&gt;4)-alpha-linked D-glucose units.</text>
        <dbReference type="EC" id="3.2.1.1"/>
    </reaction>
</comment>
<dbReference type="Gene3D" id="2.60.40.1180">
    <property type="entry name" value="Golgi alpha-mannosidase II"/>
    <property type="match status" value="1"/>
</dbReference>
<evidence type="ECO:0000259" key="20">
    <source>
        <dbReference type="SMART" id="SM00632"/>
    </source>
</evidence>
<comment type="cofactor">
    <cofactor evidence="2">
        <name>Ca(2+)</name>
        <dbReference type="ChEBI" id="CHEBI:29108"/>
    </cofactor>
</comment>
<evidence type="ECO:0000259" key="21">
    <source>
        <dbReference type="SMART" id="SM00642"/>
    </source>
</evidence>
<dbReference type="AlphaFoldDB" id="A0A6P8X0U6"/>
<dbReference type="SMART" id="SM00642">
    <property type="entry name" value="Aamy"/>
    <property type="match status" value="1"/>
</dbReference>
<evidence type="ECO:0000256" key="12">
    <source>
        <dbReference type="ARBA" id="ARBA00022837"/>
    </source>
</evidence>
<dbReference type="Proteomes" id="UP000515160">
    <property type="component" value="Chromosome 3"/>
</dbReference>
<evidence type="ECO:0000256" key="2">
    <source>
        <dbReference type="ARBA" id="ARBA00001913"/>
    </source>
</evidence>
<evidence type="ECO:0000256" key="11">
    <source>
        <dbReference type="ARBA" id="ARBA00022801"/>
    </source>
</evidence>
<comment type="subunit">
    <text evidence="6">Monomer.</text>
</comment>
<protein>
    <recommendedName>
        <fullName evidence="18">Alpha-amylase-related protein</fullName>
        <ecNumber evidence="7">3.2.1.1</ecNumber>
    </recommendedName>
</protein>
<keyword evidence="14" id="KW-0868">Chloride</keyword>
<dbReference type="GO" id="GO:0005576">
    <property type="term" value="C:extracellular region"/>
    <property type="evidence" value="ECO:0007669"/>
    <property type="project" value="UniProtKB-SubCell"/>
</dbReference>
<dbReference type="SMART" id="SM00632">
    <property type="entry name" value="Aamy_C"/>
    <property type="match status" value="1"/>
</dbReference>
<evidence type="ECO:0000256" key="8">
    <source>
        <dbReference type="ARBA" id="ARBA00022525"/>
    </source>
</evidence>
<sequence>MAVNFGTTRSSQIPRQATIRLGRSYKSGVWHGIFPQFFEMFKLTLLCLLGTALAQHNPHWWGNRNTIVHLFEWKWDDIAQECEDFLAPRGYAGVQVSPVAENIISEGRPWWERYQPISYKLITRSGNELEFASMVRRCNDVGVRIYVDVLLNHMSGDFDGTASGTGGSVAEPRSKSFPAVPYTAQDFHPSCEIYDWNDRFQVQECELVGLKDLDQSSDYVRTQLIEVLDHLITLGVAGFRVDAAKHMAADDLDYIFSNMRDLNTDHGFPHNARPFIYQEVIDHGHETVSRDEYTSLGAVTEFRFSEEIGKAFRGNNALKWLQSWGTAWGFLPSEQALTFVDNHDNQRDGGQELNYKSAKQYKMATAFHLAYPYGISQVMSSFGFEDRDQAPPQDAQERIISPIFDADGGCTNGWICEHRWRQIYNMVGFKNAVRGTELSNWWDNGDNQIAFCRGNKGFVAFNNNQYNLSENLQTCLAAGVYCDVISGNLIDGQCTGKSVTVDNFGYGYISIGSDEFDGVLALHSNARL</sequence>
<keyword evidence="10" id="KW-0732">Signal</keyword>
<evidence type="ECO:0000256" key="18">
    <source>
        <dbReference type="ARBA" id="ARBA00069971"/>
    </source>
</evidence>
<dbReference type="FunFam" id="3.20.20.80:FF:000119">
    <property type="entry name" value="Alpha-amylase-related protein"/>
    <property type="match status" value="1"/>
</dbReference>
<evidence type="ECO:0000256" key="9">
    <source>
        <dbReference type="ARBA" id="ARBA00022723"/>
    </source>
</evidence>
<feature type="domain" description="Alpha-amylase C-terminal" evidence="20">
    <location>
        <begin position="439"/>
        <end position="527"/>
    </location>
</feature>
<dbReference type="Pfam" id="PF02806">
    <property type="entry name" value="Alpha-amylase_C"/>
    <property type="match status" value="1"/>
</dbReference>
<name>A0A6P8X0U6_DROAB</name>
<evidence type="ECO:0000256" key="7">
    <source>
        <dbReference type="ARBA" id="ARBA00012595"/>
    </source>
</evidence>
<dbReference type="GO" id="GO:0004556">
    <property type="term" value="F:alpha-amylase activity"/>
    <property type="evidence" value="ECO:0007669"/>
    <property type="project" value="UniProtKB-EC"/>
</dbReference>
<evidence type="ECO:0000313" key="22">
    <source>
        <dbReference type="Proteomes" id="UP000515160"/>
    </source>
</evidence>
<keyword evidence="16" id="KW-0873">Pyrrolidone carboxylic acid</keyword>
<dbReference type="InterPro" id="IPR006046">
    <property type="entry name" value="Alpha_amylase"/>
</dbReference>
<dbReference type="InterPro" id="IPR017853">
    <property type="entry name" value="GH"/>
</dbReference>
<dbReference type="OrthoDB" id="550577at2759"/>
<dbReference type="SUPFAM" id="SSF51011">
    <property type="entry name" value="Glycosyl hydrolase domain"/>
    <property type="match status" value="1"/>
</dbReference>
<feature type="domain" description="Glycosyl hydrolase family 13 catalytic" evidence="21">
    <location>
        <begin position="65"/>
        <end position="430"/>
    </location>
</feature>
<evidence type="ECO:0000256" key="14">
    <source>
        <dbReference type="ARBA" id="ARBA00023214"/>
    </source>
</evidence>
<keyword evidence="15" id="KW-0119">Carbohydrate metabolism</keyword>
<dbReference type="EC" id="3.2.1.1" evidence="7"/>
<dbReference type="GO" id="GO:0046872">
    <property type="term" value="F:metal ion binding"/>
    <property type="evidence" value="ECO:0007669"/>
    <property type="project" value="UniProtKB-KW"/>
</dbReference>
<dbReference type="PRINTS" id="PR00110">
    <property type="entry name" value="ALPHAAMYLASE"/>
</dbReference>
<reference evidence="23" key="1">
    <citation type="submission" date="2025-08" db="UniProtKB">
        <authorList>
            <consortium name="RefSeq"/>
        </authorList>
    </citation>
    <scope>IDENTIFICATION</scope>
    <source>
        <strain evidence="23">15112-1751.03</strain>
        <tissue evidence="23">Whole Adult</tissue>
    </source>
</reference>
<keyword evidence="22" id="KW-1185">Reference proteome</keyword>
<keyword evidence="8" id="KW-0964">Secreted</keyword>
<evidence type="ECO:0000256" key="10">
    <source>
        <dbReference type="ARBA" id="ARBA00022729"/>
    </source>
</evidence>
<keyword evidence="11" id="KW-0378">Hydrolase</keyword>
<evidence type="ECO:0000256" key="4">
    <source>
        <dbReference type="ARBA" id="ARBA00004613"/>
    </source>
</evidence>
<evidence type="ECO:0000256" key="3">
    <source>
        <dbReference type="ARBA" id="ARBA00001923"/>
    </source>
</evidence>
<gene>
    <name evidence="23" type="primary">LOC117568685</name>
</gene>
<proteinExistence type="inferred from homology"/>
<evidence type="ECO:0000256" key="5">
    <source>
        <dbReference type="ARBA" id="ARBA00008061"/>
    </source>
</evidence>
<dbReference type="Pfam" id="PF00128">
    <property type="entry name" value="Alpha-amylase"/>
    <property type="match status" value="1"/>
</dbReference>
<evidence type="ECO:0000256" key="17">
    <source>
        <dbReference type="ARBA" id="ARBA00023295"/>
    </source>
</evidence>
<comment type="cofactor">
    <cofactor evidence="3">
        <name>chloride</name>
        <dbReference type="ChEBI" id="CHEBI:17996"/>
    </cofactor>
</comment>
<dbReference type="InterPro" id="IPR031319">
    <property type="entry name" value="A-amylase_C"/>
</dbReference>
<dbReference type="InterPro" id="IPR006047">
    <property type="entry name" value="GH13_cat_dom"/>
</dbReference>
<evidence type="ECO:0000256" key="16">
    <source>
        <dbReference type="ARBA" id="ARBA00023283"/>
    </source>
</evidence>
<keyword evidence="12" id="KW-0106">Calcium</keyword>
<evidence type="ECO:0000256" key="19">
    <source>
        <dbReference type="RuleBase" id="RU003615"/>
    </source>
</evidence>
<dbReference type="InterPro" id="IPR006048">
    <property type="entry name" value="A-amylase/branching_C"/>
</dbReference>
<keyword evidence="9" id="KW-0479">Metal-binding</keyword>
<dbReference type="Gene3D" id="3.20.20.80">
    <property type="entry name" value="Glycosidases"/>
    <property type="match status" value="1"/>
</dbReference>
<keyword evidence="17" id="KW-0326">Glycosidase</keyword>
<organism evidence="22 23">
    <name type="scientific">Drosophila albomicans</name>
    <name type="common">Fruit fly</name>
    <dbReference type="NCBI Taxonomy" id="7291"/>
    <lineage>
        <taxon>Eukaryota</taxon>
        <taxon>Metazoa</taxon>
        <taxon>Ecdysozoa</taxon>
        <taxon>Arthropoda</taxon>
        <taxon>Hexapoda</taxon>
        <taxon>Insecta</taxon>
        <taxon>Pterygota</taxon>
        <taxon>Neoptera</taxon>
        <taxon>Endopterygota</taxon>
        <taxon>Diptera</taxon>
        <taxon>Brachycera</taxon>
        <taxon>Muscomorpha</taxon>
        <taxon>Ephydroidea</taxon>
        <taxon>Drosophilidae</taxon>
        <taxon>Drosophila</taxon>
    </lineage>
</organism>
<keyword evidence="13" id="KW-1015">Disulfide bond</keyword>
<evidence type="ECO:0000256" key="13">
    <source>
        <dbReference type="ARBA" id="ARBA00023157"/>
    </source>
</evidence>
<dbReference type="GeneID" id="117568685"/>
<comment type="subcellular location">
    <subcellularLocation>
        <location evidence="4">Secreted</location>
    </subcellularLocation>
</comment>
<evidence type="ECO:0000313" key="23">
    <source>
        <dbReference type="RefSeq" id="XP_034105383.1"/>
    </source>
</evidence>
<evidence type="ECO:0000256" key="15">
    <source>
        <dbReference type="ARBA" id="ARBA00023277"/>
    </source>
</evidence>
<accession>A0A6P8X0U6</accession>
<evidence type="ECO:0000256" key="6">
    <source>
        <dbReference type="ARBA" id="ARBA00011245"/>
    </source>
</evidence>
<dbReference type="PANTHER" id="PTHR43447">
    <property type="entry name" value="ALPHA-AMYLASE"/>
    <property type="match status" value="1"/>
</dbReference>
<dbReference type="InterPro" id="IPR013780">
    <property type="entry name" value="Glyco_hydro_b"/>
</dbReference>